<dbReference type="AlphaFoldDB" id="A0A7S1WSA0"/>
<accession>A0A7S1WSA0</accession>
<evidence type="ECO:0000256" key="3">
    <source>
        <dbReference type="SAM" id="SignalP"/>
    </source>
</evidence>
<feature type="chain" id="PRO_5030717465" evidence="3">
    <location>
        <begin position="30"/>
        <end position="730"/>
    </location>
</feature>
<proteinExistence type="predicted"/>
<evidence type="ECO:0000256" key="2">
    <source>
        <dbReference type="SAM" id="Phobius"/>
    </source>
</evidence>
<feature type="region of interest" description="Disordered" evidence="1">
    <location>
        <begin position="673"/>
        <end position="712"/>
    </location>
</feature>
<keyword evidence="2" id="KW-0472">Membrane</keyword>
<keyword evidence="2" id="KW-1133">Transmembrane helix</keyword>
<dbReference type="EMBL" id="HBGE01103610">
    <property type="protein sequence ID" value="CAD9184979.1"/>
    <property type="molecule type" value="Transcribed_RNA"/>
</dbReference>
<feature type="transmembrane region" description="Helical" evidence="2">
    <location>
        <begin position="546"/>
        <end position="579"/>
    </location>
</feature>
<keyword evidence="3" id="KW-0732">Signal</keyword>
<feature type="transmembrane region" description="Helical" evidence="2">
    <location>
        <begin position="586"/>
        <end position="609"/>
    </location>
</feature>
<keyword evidence="2" id="KW-0812">Transmembrane</keyword>
<name>A0A7S1WSA0_ALECA</name>
<protein>
    <submittedName>
        <fullName evidence="4">Uncharacterized protein</fullName>
    </submittedName>
</protein>
<evidence type="ECO:0000313" key="4">
    <source>
        <dbReference type="EMBL" id="CAD9184979.1"/>
    </source>
</evidence>
<organism evidence="4">
    <name type="scientific">Alexandrium catenella</name>
    <name type="common">Red tide dinoflagellate</name>
    <name type="synonym">Gonyaulax catenella</name>
    <dbReference type="NCBI Taxonomy" id="2925"/>
    <lineage>
        <taxon>Eukaryota</taxon>
        <taxon>Sar</taxon>
        <taxon>Alveolata</taxon>
        <taxon>Dinophyceae</taxon>
        <taxon>Gonyaulacales</taxon>
        <taxon>Pyrocystaceae</taxon>
        <taxon>Alexandrium</taxon>
    </lineage>
</organism>
<sequence>MAPALPRRSSSGRSIALALLLSQLPGARALRSVAYGATGERAQRRTGLSKTQRDREAKTLGGSRDVWLLDGSAEALRAAHARNLAVPAVTEDSQALLQKSSGERRQRQLPSFMGHKPEESEEAPEAPQESLQSEEASDEEQSLIHVVSMAVPMLQGTLKAVGASEEDVLRFGQELDPEKLQSADDVGVITAFGYALKVVEPEKLKAAAPALAVTLGAALKSLGPEKLKALGPSLLAVLKTVVQERLEAAGRSLVTTLEGVAAAAAANAQNASAQAQQAPSKPDDVESQVQALMGHMEVSHMVRESAKVAAGQLNSSAVGSTPVDAAKGLQALFAASAGAMDWYKGSVGDLQTILLNATGPNVPTFLFRYNWMDSWKKAIQALGDIYRLGEKSVVNSTMVDASGGVASAELCPFLGLFVPLLHNVTIGYVAQLTMVVNDANKNATIGESEPIKTGVNMISSAMAAMKAEGIFLEEDGVTEQVCRSTVFVANSKFGCKLVLPWAPPQKLEDLKLSPEDEKKLAEATKEMVKMSKGGVFMATKHRMLTIIMLSACGVGLFLSLWKCLQLPLILFVVPFYIIFEIVKGLVLLAFGIVFGTIGVVVKILVWPFVCCFGRTKNQESALDGLKESESTGIPTEVLDKMPQHEKILQKGTDFVKATAEAAAEGGLEGVLNSLQQPLSSGGKARANPESAPEGSAAAAGDQQNNMEHPLYSKLGLSPVAALRKHYERKK</sequence>
<evidence type="ECO:0000256" key="1">
    <source>
        <dbReference type="SAM" id="MobiDB-lite"/>
    </source>
</evidence>
<feature type="region of interest" description="Disordered" evidence="1">
    <location>
        <begin position="37"/>
        <end position="59"/>
    </location>
</feature>
<feature type="compositionally biased region" description="Low complexity" evidence="1">
    <location>
        <begin position="688"/>
        <end position="700"/>
    </location>
</feature>
<reference evidence="4" key="1">
    <citation type="submission" date="2021-01" db="EMBL/GenBank/DDBJ databases">
        <authorList>
            <person name="Corre E."/>
            <person name="Pelletier E."/>
            <person name="Niang G."/>
            <person name="Scheremetjew M."/>
            <person name="Finn R."/>
            <person name="Kale V."/>
            <person name="Holt S."/>
            <person name="Cochrane G."/>
            <person name="Meng A."/>
            <person name="Brown T."/>
            <person name="Cohen L."/>
        </authorList>
    </citation>
    <scope>NUCLEOTIDE SEQUENCE</scope>
    <source>
        <strain evidence="4">OF101</strain>
    </source>
</reference>
<feature type="region of interest" description="Disordered" evidence="1">
    <location>
        <begin position="97"/>
        <end position="139"/>
    </location>
</feature>
<gene>
    <name evidence="4" type="ORF">ACAT0790_LOCUS61753</name>
</gene>
<feature type="signal peptide" evidence="3">
    <location>
        <begin position="1"/>
        <end position="29"/>
    </location>
</feature>